<dbReference type="PANTHER" id="PTHR13847">
    <property type="entry name" value="SARCOSINE DEHYDROGENASE-RELATED"/>
    <property type="match status" value="1"/>
</dbReference>
<proteinExistence type="predicted"/>
<dbReference type="Proteomes" id="UP001316184">
    <property type="component" value="Chromosome"/>
</dbReference>
<keyword evidence="4" id="KW-1185">Reference proteome</keyword>
<dbReference type="Pfam" id="PF01266">
    <property type="entry name" value="DAO"/>
    <property type="match status" value="1"/>
</dbReference>
<evidence type="ECO:0000313" key="3">
    <source>
        <dbReference type="EMBL" id="UUP13907.1"/>
    </source>
</evidence>
<dbReference type="InterPro" id="IPR006076">
    <property type="entry name" value="FAD-dep_OxRdtase"/>
</dbReference>
<dbReference type="InterPro" id="IPR036188">
    <property type="entry name" value="FAD/NAD-bd_sf"/>
</dbReference>
<sequence length="414" mass="44409">MGQRSVIVVGAGMIGLSTAWHLQERGVDVTVIDRTGVAAGSSRGNAGWLSPALTLPLNDPSTLAAGVRATLKSDSPVYLPMRSAPRLAGFLSSFTRNSTPERWERSLRRLVQLSREALGAYAELADHDARLATREAAAVTAAFADERGREHLVDELEQLARIGEKVEYHLLDERSLHDSSPHLGPGLTAGLAITGQRFIDPGQYVQRLADVVAERGGRIITGSAVVRVDATAGGAAVRLDSGRAEQASQVVLANGAWLSRLARPQGVRTRVVAGRGYSFSVPCPESLTAPLYLPEARVACTPLANGRLRVAGMMEFRSPDDPLDPRRITAIERSASPHLPGIDWRDRQEEWVGSRPCTADGLPLLGRTRDEHVYVAGGHGMWGVALGPVSGRSMAELMCGERDEGSLASFDPLR</sequence>
<protein>
    <submittedName>
        <fullName evidence="3">FAD-binding oxidoreductase</fullName>
    </submittedName>
</protein>
<name>A0ABY5M8Y1_9ACTN</name>
<evidence type="ECO:0000313" key="4">
    <source>
        <dbReference type="Proteomes" id="UP001316184"/>
    </source>
</evidence>
<evidence type="ECO:0000256" key="1">
    <source>
        <dbReference type="ARBA" id="ARBA00023002"/>
    </source>
</evidence>
<gene>
    <name evidence="3" type="ORF">NQV15_00940</name>
</gene>
<dbReference type="PANTHER" id="PTHR13847:SF289">
    <property type="entry name" value="GLYCINE OXIDASE"/>
    <property type="match status" value="1"/>
</dbReference>
<evidence type="ECO:0000259" key="2">
    <source>
        <dbReference type="Pfam" id="PF01266"/>
    </source>
</evidence>
<dbReference type="Gene3D" id="3.30.9.10">
    <property type="entry name" value="D-Amino Acid Oxidase, subunit A, domain 2"/>
    <property type="match status" value="1"/>
</dbReference>
<accession>A0ABY5M8Y1</accession>
<dbReference type="RefSeq" id="WP_232402988.1">
    <property type="nucleotide sequence ID" value="NZ_CP102173.1"/>
</dbReference>
<dbReference type="SUPFAM" id="SSF51905">
    <property type="entry name" value="FAD/NAD(P)-binding domain"/>
    <property type="match status" value="1"/>
</dbReference>
<dbReference type="SUPFAM" id="SSF54373">
    <property type="entry name" value="FAD-linked reductases, C-terminal domain"/>
    <property type="match status" value="1"/>
</dbReference>
<reference evidence="3 4" key="1">
    <citation type="submission" date="2022-08" db="EMBL/GenBank/DDBJ databases">
        <title>novel species in genus Aeromicrobium.</title>
        <authorList>
            <person name="Ye L."/>
        </authorList>
    </citation>
    <scope>NUCLEOTIDE SEQUENCE [LARGE SCALE GENOMIC DNA]</scope>
    <source>
        <strain evidence="4">zg-Y1379</strain>
    </source>
</reference>
<feature type="domain" description="FAD dependent oxidoreductase" evidence="2">
    <location>
        <begin position="6"/>
        <end position="397"/>
    </location>
</feature>
<dbReference type="Gene3D" id="3.50.50.60">
    <property type="entry name" value="FAD/NAD(P)-binding domain"/>
    <property type="match status" value="2"/>
</dbReference>
<dbReference type="EMBL" id="CP102173">
    <property type="protein sequence ID" value="UUP13907.1"/>
    <property type="molecule type" value="Genomic_DNA"/>
</dbReference>
<keyword evidence="1" id="KW-0560">Oxidoreductase</keyword>
<organism evidence="3 4">
    <name type="scientific">Aeromicrobium wangtongii</name>
    <dbReference type="NCBI Taxonomy" id="2969247"/>
    <lineage>
        <taxon>Bacteria</taxon>
        <taxon>Bacillati</taxon>
        <taxon>Actinomycetota</taxon>
        <taxon>Actinomycetes</taxon>
        <taxon>Propionibacteriales</taxon>
        <taxon>Nocardioidaceae</taxon>
        <taxon>Aeromicrobium</taxon>
    </lineage>
</organism>